<evidence type="ECO:0000256" key="1">
    <source>
        <dbReference type="ARBA" id="ARBA00007788"/>
    </source>
</evidence>
<accession>A0A0F9I9R0</accession>
<feature type="region of interest" description="Disordered" evidence="2">
    <location>
        <begin position="1"/>
        <end position="35"/>
    </location>
</feature>
<dbReference type="PANTHER" id="PTHR30376">
    <property type="entry name" value="SIGMA FACTOR RPOH HEAT SHOCK RELATED"/>
    <property type="match status" value="1"/>
</dbReference>
<dbReference type="Gene3D" id="1.10.10.10">
    <property type="entry name" value="Winged helix-like DNA-binding domain superfamily/Winged helix DNA-binding domain"/>
    <property type="match status" value="1"/>
</dbReference>
<evidence type="ECO:0000313" key="4">
    <source>
        <dbReference type="EMBL" id="KKM24212.1"/>
    </source>
</evidence>
<dbReference type="InterPro" id="IPR013249">
    <property type="entry name" value="RNA_pol_sigma70_r4_t2"/>
</dbReference>
<dbReference type="PANTHER" id="PTHR30376:SF3">
    <property type="entry name" value="RNA POLYMERASE SIGMA FACTOR RPOH"/>
    <property type="match status" value="1"/>
</dbReference>
<feature type="compositionally biased region" description="Basic and acidic residues" evidence="2">
    <location>
        <begin position="121"/>
        <end position="131"/>
    </location>
</feature>
<dbReference type="SUPFAM" id="SSF88946">
    <property type="entry name" value="Sigma2 domain of RNA polymerase sigma factors"/>
    <property type="match status" value="1"/>
</dbReference>
<evidence type="ECO:0000259" key="3">
    <source>
        <dbReference type="Pfam" id="PF08281"/>
    </source>
</evidence>
<dbReference type="InterPro" id="IPR013325">
    <property type="entry name" value="RNA_pol_sigma_r2"/>
</dbReference>
<dbReference type="InterPro" id="IPR013324">
    <property type="entry name" value="RNA_pol_sigma_r3/r4-like"/>
</dbReference>
<dbReference type="InterPro" id="IPR036388">
    <property type="entry name" value="WH-like_DNA-bd_sf"/>
</dbReference>
<dbReference type="GO" id="GO:0006352">
    <property type="term" value="P:DNA-templated transcription initiation"/>
    <property type="evidence" value="ECO:0007669"/>
    <property type="project" value="InterPro"/>
</dbReference>
<dbReference type="Pfam" id="PF08281">
    <property type="entry name" value="Sigma70_r4_2"/>
    <property type="match status" value="1"/>
</dbReference>
<organism evidence="4">
    <name type="scientific">marine sediment metagenome</name>
    <dbReference type="NCBI Taxonomy" id="412755"/>
    <lineage>
        <taxon>unclassified sequences</taxon>
        <taxon>metagenomes</taxon>
        <taxon>ecological metagenomes</taxon>
    </lineage>
</organism>
<feature type="domain" description="RNA polymerase sigma factor 70 region 4 type 2" evidence="3">
    <location>
        <begin position="174"/>
        <end position="212"/>
    </location>
</feature>
<dbReference type="NCBIfam" id="TIGR02937">
    <property type="entry name" value="sigma70-ECF"/>
    <property type="match status" value="1"/>
</dbReference>
<sequence length="235" mass="26060">MSHNDPRPTDRKEQAPRFTREEERDLALKAQQGDTDAREQLILSNVPWANRCAINFAEAMGQDLEECISIANPALVKAVDKFNPDRGRLTTLVAKCVKNALRGDSAPNGGAIQVPTTAQGEKSKNSPESRQKASKARNTVNIGDVIENHVMADGSQRNPLDIVADEEQVQAKRRELSRLLAALPEQYQAVMRHRLEGCTQKEIGEKIGVSASRAGWISRRSEELMRDARNGRQTP</sequence>
<evidence type="ECO:0000256" key="2">
    <source>
        <dbReference type="SAM" id="MobiDB-lite"/>
    </source>
</evidence>
<dbReference type="InterPro" id="IPR014284">
    <property type="entry name" value="RNA_pol_sigma-70_dom"/>
</dbReference>
<dbReference type="SUPFAM" id="SSF88659">
    <property type="entry name" value="Sigma3 and sigma4 domains of RNA polymerase sigma factors"/>
    <property type="match status" value="1"/>
</dbReference>
<reference evidence="4" key="1">
    <citation type="journal article" date="2015" name="Nature">
        <title>Complex archaea that bridge the gap between prokaryotes and eukaryotes.</title>
        <authorList>
            <person name="Spang A."/>
            <person name="Saw J.H."/>
            <person name="Jorgensen S.L."/>
            <person name="Zaremba-Niedzwiedzka K."/>
            <person name="Martijn J."/>
            <person name="Lind A.E."/>
            <person name="van Eijk R."/>
            <person name="Schleper C."/>
            <person name="Guy L."/>
            <person name="Ettema T.J."/>
        </authorList>
    </citation>
    <scope>NUCLEOTIDE SEQUENCE</scope>
</reference>
<protein>
    <recommendedName>
        <fullName evidence="3">RNA polymerase sigma factor 70 region 4 type 2 domain-containing protein</fullName>
    </recommendedName>
</protein>
<dbReference type="EMBL" id="LAZR01012972">
    <property type="protein sequence ID" value="KKM24212.1"/>
    <property type="molecule type" value="Genomic_DNA"/>
</dbReference>
<dbReference type="AlphaFoldDB" id="A0A0F9I9R0"/>
<feature type="compositionally biased region" description="Basic and acidic residues" evidence="2">
    <location>
        <begin position="1"/>
        <end position="27"/>
    </location>
</feature>
<comment type="similarity">
    <text evidence="1">Belongs to the sigma-70 factor family.</text>
</comment>
<dbReference type="GO" id="GO:0003677">
    <property type="term" value="F:DNA binding"/>
    <property type="evidence" value="ECO:0007669"/>
    <property type="project" value="InterPro"/>
</dbReference>
<comment type="caution">
    <text evidence="4">The sequence shown here is derived from an EMBL/GenBank/DDBJ whole genome shotgun (WGS) entry which is preliminary data.</text>
</comment>
<name>A0A0F9I9R0_9ZZZZ</name>
<dbReference type="InterPro" id="IPR050813">
    <property type="entry name" value="Sigma-70_Factor"/>
</dbReference>
<proteinExistence type="inferred from homology"/>
<dbReference type="GO" id="GO:0016987">
    <property type="term" value="F:sigma factor activity"/>
    <property type="evidence" value="ECO:0007669"/>
    <property type="project" value="InterPro"/>
</dbReference>
<gene>
    <name evidence="4" type="ORF">LCGC14_1607380</name>
</gene>
<feature type="region of interest" description="Disordered" evidence="2">
    <location>
        <begin position="104"/>
        <end position="137"/>
    </location>
</feature>
<dbReference type="Gene3D" id="1.20.120.1810">
    <property type="match status" value="1"/>
</dbReference>